<protein>
    <submittedName>
        <fullName evidence="2">Succinate dehydrogenase cytochrome b subunit</fullName>
    </submittedName>
</protein>
<dbReference type="SUPFAM" id="SSF81343">
    <property type="entry name" value="Fumarate reductase respiratory complex transmembrane subunits"/>
    <property type="match status" value="1"/>
</dbReference>
<feature type="transmembrane region" description="Helical" evidence="1">
    <location>
        <begin position="66"/>
        <end position="84"/>
    </location>
</feature>
<comment type="caution">
    <text evidence="2">The sequence shown here is derived from an EMBL/GenBank/DDBJ whole genome shotgun (WGS) entry which is preliminary data.</text>
</comment>
<feature type="transmembrane region" description="Helical" evidence="1">
    <location>
        <begin position="157"/>
        <end position="175"/>
    </location>
</feature>
<dbReference type="InterPro" id="IPR011138">
    <property type="entry name" value="Cytochrome_b-558"/>
</dbReference>
<dbReference type="GO" id="GO:0016020">
    <property type="term" value="C:membrane"/>
    <property type="evidence" value="ECO:0007669"/>
    <property type="project" value="InterPro"/>
</dbReference>
<keyword evidence="1" id="KW-0812">Transmembrane</keyword>
<keyword evidence="1" id="KW-0472">Membrane</keyword>
<evidence type="ECO:0000313" key="3">
    <source>
        <dbReference type="Proteomes" id="UP000642920"/>
    </source>
</evidence>
<feature type="transmembrane region" description="Helical" evidence="1">
    <location>
        <begin position="196"/>
        <end position="221"/>
    </location>
</feature>
<sequence length="223" mass="24992">MSWLTDTLTSSIGRKVIMSLTGLFLIIFLIVHLSGNFQLLMDDGGLQFNAYAKFMTSNPLIKFTSYGLYAFILLHIIMSAVLAAKNRKARPVGYAKVKGSANSAWASRNMGILGTVILIFLVIHMRSYWYEMHWGDIPMDAAGNKDLFKVVSASFAQWWYVAIYVVSMIFLAFHLSHGFSSAFQTLGVNHKKYTPFIKGLGIVYAILIPAAFASIPLYMFFNN</sequence>
<dbReference type="NCBIfam" id="TIGR02046">
    <property type="entry name" value="sdhC_b558_fam"/>
    <property type="match status" value="1"/>
</dbReference>
<accession>A0A937DIP8</accession>
<evidence type="ECO:0000256" key="1">
    <source>
        <dbReference type="SAM" id="Phobius"/>
    </source>
</evidence>
<dbReference type="EMBL" id="JAERQG010000001">
    <property type="protein sequence ID" value="MBL0764406.1"/>
    <property type="molecule type" value="Genomic_DNA"/>
</dbReference>
<feature type="transmembrane region" description="Helical" evidence="1">
    <location>
        <begin position="12"/>
        <end position="33"/>
    </location>
</feature>
<dbReference type="InterPro" id="IPR034804">
    <property type="entry name" value="SQR/QFR_C/D"/>
</dbReference>
<dbReference type="Gene3D" id="1.20.1300.10">
    <property type="entry name" value="Fumarate reductase/succinate dehydrogenase, transmembrane subunit"/>
    <property type="match status" value="1"/>
</dbReference>
<name>A0A937DIP8_9BACT</name>
<evidence type="ECO:0000313" key="2">
    <source>
        <dbReference type="EMBL" id="MBL0764406.1"/>
    </source>
</evidence>
<proteinExistence type="predicted"/>
<feature type="transmembrane region" description="Helical" evidence="1">
    <location>
        <begin position="105"/>
        <end position="125"/>
    </location>
</feature>
<reference evidence="2" key="1">
    <citation type="submission" date="2021-01" db="EMBL/GenBank/DDBJ databases">
        <title>Marivirga sp. nov., isolated from intertidal surface sediments.</title>
        <authorList>
            <person name="Zhang M."/>
        </authorList>
    </citation>
    <scope>NUCLEOTIDE SEQUENCE</scope>
    <source>
        <strain evidence="2">SM1354</strain>
    </source>
</reference>
<organism evidence="2 3">
    <name type="scientific">Marivirga atlantica</name>
    <dbReference type="NCBI Taxonomy" id="1548457"/>
    <lineage>
        <taxon>Bacteria</taxon>
        <taxon>Pseudomonadati</taxon>
        <taxon>Bacteroidota</taxon>
        <taxon>Cytophagia</taxon>
        <taxon>Cytophagales</taxon>
        <taxon>Marivirgaceae</taxon>
        <taxon>Marivirga</taxon>
    </lineage>
</organism>
<keyword evidence="1" id="KW-1133">Transmembrane helix</keyword>
<dbReference type="CDD" id="cd03498">
    <property type="entry name" value="SQR_TypeB_2_TM"/>
    <property type="match status" value="1"/>
</dbReference>
<gene>
    <name evidence="2" type="ORF">JKP34_04020</name>
</gene>
<dbReference type="Proteomes" id="UP000642920">
    <property type="component" value="Unassembled WGS sequence"/>
</dbReference>
<dbReference type="AlphaFoldDB" id="A0A937DIP8"/>
<keyword evidence="3" id="KW-1185">Reference proteome</keyword>
<dbReference type="RefSeq" id="WP_201917946.1">
    <property type="nucleotide sequence ID" value="NZ_JAERQG010000001.1"/>
</dbReference>